<keyword evidence="1" id="KW-1133">Transmembrane helix</keyword>
<dbReference type="Proteomes" id="UP000297938">
    <property type="component" value="Unassembled WGS sequence"/>
</dbReference>
<proteinExistence type="predicted"/>
<keyword evidence="2" id="KW-0732">Signal</keyword>
<accession>A0A5F0MC87</accession>
<protein>
    <submittedName>
        <fullName evidence="3">Uncharacterized protein</fullName>
    </submittedName>
</protein>
<evidence type="ECO:0000313" key="4">
    <source>
        <dbReference type="Proteomes" id="UP000297938"/>
    </source>
</evidence>
<evidence type="ECO:0000313" key="3">
    <source>
        <dbReference type="EMBL" id="TFJ25061.1"/>
    </source>
</evidence>
<dbReference type="AlphaFoldDB" id="A0A5F0MC87"/>
<dbReference type="RefSeq" id="WP_135016454.1">
    <property type="nucleotide sequence ID" value="NZ_JALRMP010000001.1"/>
</dbReference>
<comment type="caution">
    <text evidence="3">The sequence shown here is derived from an EMBL/GenBank/DDBJ whole genome shotgun (WGS) entry which is preliminary data.</text>
</comment>
<name>A0A5F0MC87_CARDV</name>
<evidence type="ECO:0000256" key="1">
    <source>
        <dbReference type="SAM" id="Phobius"/>
    </source>
</evidence>
<reference evidence="3 4" key="1">
    <citation type="journal article" date="2018" name="Int. J. Food Microbiol.">
        <title>Growth of Carnobacterium spp. isolated from chilled vacuum-packaged meat under relevant acidic conditions.</title>
        <authorList>
            <person name="Zhang P."/>
            <person name="Badoni M."/>
            <person name="Ganzle M."/>
            <person name="Yang X."/>
        </authorList>
    </citation>
    <scope>NUCLEOTIDE SEQUENCE [LARGE SCALE GENOMIC DNA]</scope>
    <source>
        <strain evidence="3 4">B2</strain>
    </source>
</reference>
<sequence length="167" mass="18422">MNNKILLCGIILGVLGSSFIAPVASVVQASEIDSEVENLQQGDININKEITIYKMKFNNFLENKKIGNLDLLTESEKEKLVTEFLDSMPQTRNPAAVVAAIVGICWTGIQIGKAGYALGQWAAKEVLGRGVCSRATYKQYRWVWRASLLSVLSVVGVVGFDDYMYQI</sequence>
<dbReference type="EMBL" id="NRPP01000017">
    <property type="protein sequence ID" value="TFJ25061.1"/>
    <property type="molecule type" value="Genomic_DNA"/>
</dbReference>
<feature type="transmembrane region" description="Helical" evidence="1">
    <location>
        <begin position="142"/>
        <end position="160"/>
    </location>
</feature>
<evidence type="ECO:0000256" key="2">
    <source>
        <dbReference type="SAM" id="SignalP"/>
    </source>
</evidence>
<feature type="chain" id="PRO_5043206649" evidence="2">
    <location>
        <begin position="30"/>
        <end position="167"/>
    </location>
</feature>
<keyword evidence="1" id="KW-0812">Transmembrane</keyword>
<organism evidence="3 4">
    <name type="scientific">Carnobacterium divergens</name>
    <name type="common">Lactobacillus divergens</name>
    <dbReference type="NCBI Taxonomy" id="2748"/>
    <lineage>
        <taxon>Bacteria</taxon>
        <taxon>Bacillati</taxon>
        <taxon>Bacillota</taxon>
        <taxon>Bacilli</taxon>
        <taxon>Lactobacillales</taxon>
        <taxon>Carnobacteriaceae</taxon>
        <taxon>Carnobacterium</taxon>
    </lineage>
</organism>
<feature type="signal peptide" evidence="2">
    <location>
        <begin position="1"/>
        <end position="29"/>
    </location>
</feature>
<keyword evidence="1" id="KW-0472">Membrane</keyword>
<gene>
    <name evidence="3" type="ORF">CKN69_10595</name>
</gene>